<dbReference type="Proteomes" id="UP000305267">
    <property type="component" value="Unassembled WGS sequence"/>
</dbReference>
<organism evidence="2 3">
    <name type="scientific">Methylobacterium terricola</name>
    <dbReference type="NCBI Taxonomy" id="2583531"/>
    <lineage>
        <taxon>Bacteria</taxon>
        <taxon>Pseudomonadati</taxon>
        <taxon>Pseudomonadota</taxon>
        <taxon>Alphaproteobacteria</taxon>
        <taxon>Hyphomicrobiales</taxon>
        <taxon>Methylobacteriaceae</taxon>
        <taxon>Methylobacterium</taxon>
    </lineage>
</organism>
<dbReference type="InterPro" id="IPR035965">
    <property type="entry name" value="PAS-like_dom_sf"/>
</dbReference>
<dbReference type="Pfam" id="PF08447">
    <property type="entry name" value="PAS_3"/>
    <property type="match status" value="1"/>
</dbReference>
<accession>A0A5C4LHB3</accession>
<evidence type="ECO:0000313" key="2">
    <source>
        <dbReference type="EMBL" id="TNC12763.1"/>
    </source>
</evidence>
<dbReference type="CDD" id="cd00130">
    <property type="entry name" value="PAS"/>
    <property type="match status" value="1"/>
</dbReference>
<protein>
    <submittedName>
        <fullName evidence="2">Diguanylate cyclase</fullName>
    </submittedName>
</protein>
<sequence length="217" mass="24019">MLANATSDWPSMPGLVGMHVIDTLLPDELPLLDTTKLPGHVGSWDWDIAGNRLYADDVVAGLFGLDLHAAGAGVPIEHYEAGIHPEDRAWVSERLRHAAEASGVVEAEYRTRPRGGPVRRVLARGRFYHDAEGRPLRGHGIILDITDRRDERPVLVPEPANRDDHVLERAADQGLALRELLATARRPFLLKLADMLLMELGHELAKLVKDAGGKRRR</sequence>
<dbReference type="EMBL" id="VDDA01000005">
    <property type="protein sequence ID" value="TNC12763.1"/>
    <property type="molecule type" value="Genomic_DNA"/>
</dbReference>
<evidence type="ECO:0000313" key="3">
    <source>
        <dbReference type="Proteomes" id="UP000305267"/>
    </source>
</evidence>
<comment type="caution">
    <text evidence="2">The sequence shown here is derived from an EMBL/GenBank/DDBJ whole genome shotgun (WGS) entry which is preliminary data.</text>
</comment>
<dbReference type="OrthoDB" id="8003951at2"/>
<dbReference type="InterPro" id="IPR000014">
    <property type="entry name" value="PAS"/>
</dbReference>
<dbReference type="Gene3D" id="3.30.450.20">
    <property type="entry name" value="PAS domain"/>
    <property type="match status" value="1"/>
</dbReference>
<gene>
    <name evidence="2" type="ORF">FF100_13955</name>
</gene>
<dbReference type="AlphaFoldDB" id="A0A5C4LHB3"/>
<dbReference type="InterPro" id="IPR013655">
    <property type="entry name" value="PAS_fold_3"/>
</dbReference>
<keyword evidence="3" id="KW-1185">Reference proteome</keyword>
<reference evidence="2 3" key="1">
    <citation type="submission" date="2019-06" db="EMBL/GenBank/DDBJ databases">
        <title>Genome of Methylobacterium sp. 17Sr1-39.</title>
        <authorList>
            <person name="Seo T."/>
        </authorList>
    </citation>
    <scope>NUCLEOTIDE SEQUENCE [LARGE SCALE GENOMIC DNA]</scope>
    <source>
        <strain evidence="2 3">17Sr1-39</strain>
    </source>
</reference>
<proteinExistence type="predicted"/>
<dbReference type="Gene3D" id="2.10.70.100">
    <property type="match status" value="1"/>
</dbReference>
<dbReference type="SUPFAM" id="SSF55785">
    <property type="entry name" value="PYP-like sensor domain (PAS domain)"/>
    <property type="match status" value="1"/>
</dbReference>
<name>A0A5C4LHB3_9HYPH</name>
<evidence type="ECO:0000259" key="1">
    <source>
        <dbReference type="Pfam" id="PF08447"/>
    </source>
</evidence>
<feature type="domain" description="PAS fold-3" evidence="1">
    <location>
        <begin position="53"/>
        <end position="142"/>
    </location>
</feature>